<organism evidence="6 7">
    <name type="scientific">Morchella conica CCBAS932</name>
    <dbReference type="NCBI Taxonomy" id="1392247"/>
    <lineage>
        <taxon>Eukaryota</taxon>
        <taxon>Fungi</taxon>
        <taxon>Dikarya</taxon>
        <taxon>Ascomycota</taxon>
        <taxon>Pezizomycotina</taxon>
        <taxon>Pezizomycetes</taxon>
        <taxon>Pezizales</taxon>
        <taxon>Morchellaceae</taxon>
        <taxon>Morchella</taxon>
    </lineage>
</organism>
<dbReference type="Pfam" id="PF11968">
    <property type="entry name" value="Bmt2"/>
    <property type="match status" value="1"/>
</dbReference>
<comment type="subcellular location">
    <subcellularLocation>
        <location evidence="4">Nucleus</location>
        <location evidence="4">Nucleolus</location>
    </subcellularLocation>
</comment>
<accession>A0A3N4L336</accession>
<dbReference type="GO" id="GO:0005730">
    <property type="term" value="C:nucleolus"/>
    <property type="evidence" value="ECO:0007669"/>
    <property type="project" value="UniProtKB-SubCell"/>
</dbReference>
<sequence length="316" mass="35196">MTRVKKPKRTGSILLSRHRNAGTKDSVLPVPHAHPVTTSALSSKTGRTVIRKHHTLHKRLSQALKKNDVDTAAAIQAEIEANGGLEKYQQASICGQSSQRGGDSSKIFIEWIGETRRSSKLKSGKADNTTGHVGGQRFRLLEVGALSPDNACSKSSMFDVKRIDLNSRHPSIETQDFMERPLPKDDSERFDTISLSLVLNYVPLPAARGEMLRRTTKFLRDVSLAQDDSPISELFPSLFLVLPAPCITNSRYLDEDLLVEIMNSLGYTLVCSKLSAKLSYQLWRLMRKELTQVSGLEKKKEVNPGKTRNNFAILLD</sequence>
<dbReference type="InterPro" id="IPR021867">
    <property type="entry name" value="Bmt2/SAMTOR"/>
</dbReference>
<evidence type="ECO:0000256" key="1">
    <source>
        <dbReference type="ARBA" id="ARBA00022603"/>
    </source>
</evidence>
<dbReference type="Proteomes" id="UP000277580">
    <property type="component" value="Unassembled WGS sequence"/>
</dbReference>
<dbReference type="STRING" id="1392247.A0A3N4L336"/>
<dbReference type="InParanoid" id="A0A3N4L336"/>
<evidence type="ECO:0000256" key="3">
    <source>
        <dbReference type="ARBA" id="ARBA00022691"/>
    </source>
</evidence>
<proteinExistence type="inferred from homology"/>
<keyword evidence="4" id="KW-0539">Nucleus</keyword>
<feature type="region of interest" description="Disordered" evidence="5">
    <location>
        <begin position="1"/>
        <end position="46"/>
    </location>
</feature>
<dbReference type="EMBL" id="ML119110">
    <property type="protein sequence ID" value="RPB16158.1"/>
    <property type="molecule type" value="Genomic_DNA"/>
</dbReference>
<dbReference type="AlphaFoldDB" id="A0A3N4L336"/>
<evidence type="ECO:0000313" key="6">
    <source>
        <dbReference type="EMBL" id="RPB16158.1"/>
    </source>
</evidence>
<keyword evidence="7" id="KW-1185">Reference proteome</keyword>
<dbReference type="OrthoDB" id="5954793at2759"/>
<evidence type="ECO:0000256" key="4">
    <source>
        <dbReference type="HAMAP-Rule" id="MF_03044"/>
    </source>
</evidence>
<feature type="compositionally biased region" description="Polar residues" evidence="5">
    <location>
        <begin position="36"/>
        <end position="46"/>
    </location>
</feature>
<keyword evidence="3 4" id="KW-0949">S-adenosyl-L-methionine</keyword>
<dbReference type="PANTHER" id="PTHR21008">
    <property type="entry name" value="S-ADENOSYLMETHIONINE SENSOR UPSTREAM OF MTORC1-RELATED"/>
    <property type="match status" value="1"/>
</dbReference>
<dbReference type="FunCoup" id="A0A3N4L336">
    <property type="interactions" value="93"/>
</dbReference>
<keyword evidence="2 4" id="KW-0808">Transferase</keyword>
<comment type="similarity">
    <text evidence="4">Belongs to the BMT2 family.</text>
</comment>
<dbReference type="GO" id="GO:0016433">
    <property type="term" value="F:rRNA (adenine) methyltransferase activity"/>
    <property type="evidence" value="ECO:0007669"/>
    <property type="project" value="UniProtKB-UniRule"/>
</dbReference>
<evidence type="ECO:0000313" key="7">
    <source>
        <dbReference type="Proteomes" id="UP000277580"/>
    </source>
</evidence>
<keyword evidence="1 4" id="KW-0489">Methyltransferase</keyword>
<dbReference type="PANTHER" id="PTHR21008:SF1">
    <property type="entry name" value="25S RRNA (ADENINE(2142)-N(1))-METHYLTRANSFERASE"/>
    <property type="match status" value="1"/>
</dbReference>
<gene>
    <name evidence="6" type="ORF">P167DRAFT_557036</name>
</gene>
<feature type="binding site" evidence="4">
    <location>
        <position position="144"/>
    </location>
    <ligand>
        <name>S-adenosyl-L-methionine</name>
        <dbReference type="ChEBI" id="CHEBI:59789"/>
    </ligand>
</feature>
<reference evidence="6 7" key="1">
    <citation type="journal article" date="2018" name="Nat. Ecol. Evol.">
        <title>Pezizomycetes genomes reveal the molecular basis of ectomycorrhizal truffle lifestyle.</title>
        <authorList>
            <person name="Murat C."/>
            <person name="Payen T."/>
            <person name="Noel B."/>
            <person name="Kuo A."/>
            <person name="Morin E."/>
            <person name="Chen J."/>
            <person name="Kohler A."/>
            <person name="Krizsan K."/>
            <person name="Balestrini R."/>
            <person name="Da Silva C."/>
            <person name="Montanini B."/>
            <person name="Hainaut M."/>
            <person name="Levati E."/>
            <person name="Barry K.W."/>
            <person name="Belfiori B."/>
            <person name="Cichocki N."/>
            <person name="Clum A."/>
            <person name="Dockter R.B."/>
            <person name="Fauchery L."/>
            <person name="Guy J."/>
            <person name="Iotti M."/>
            <person name="Le Tacon F."/>
            <person name="Lindquist E.A."/>
            <person name="Lipzen A."/>
            <person name="Malagnac F."/>
            <person name="Mello A."/>
            <person name="Molinier V."/>
            <person name="Miyauchi S."/>
            <person name="Poulain J."/>
            <person name="Riccioni C."/>
            <person name="Rubini A."/>
            <person name="Sitrit Y."/>
            <person name="Splivallo R."/>
            <person name="Traeger S."/>
            <person name="Wang M."/>
            <person name="Zifcakova L."/>
            <person name="Wipf D."/>
            <person name="Zambonelli A."/>
            <person name="Paolocci F."/>
            <person name="Nowrousian M."/>
            <person name="Ottonello S."/>
            <person name="Baldrian P."/>
            <person name="Spatafora J.W."/>
            <person name="Henrissat B."/>
            <person name="Nagy L.G."/>
            <person name="Aury J.M."/>
            <person name="Wincker P."/>
            <person name="Grigoriev I.V."/>
            <person name="Bonfante P."/>
            <person name="Martin F.M."/>
        </authorList>
    </citation>
    <scope>NUCLEOTIDE SEQUENCE [LARGE SCALE GENOMIC DNA]</scope>
    <source>
        <strain evidence="6 7">CCBAS932</strain>
    </source>
</reference>
<evidence type="ECO:0000256" key="2">
    <source>
        <dbReference type="ARBA" id="ARBA00022679"/>
    </source>
</evidence>
<dbReference type="EC" id="2.1.1.-" evidence="4"/>
<name>A0A3N4L336_9PEZI</name>
<protein>
    <recommendedName>
        <fullName evidence="4">25S rRNA adenine-N(1) methyltransferase</fullName>
        <ecNumber evidence="4">2.1.1.-</ecNumber>
    </recommendedName>
</protein>
<feature type="binding site" evidence="4">
    <location>
        <position position="164"/>
    </location>
    <ligand>
        <name>S-adenosyl-L-methionine</name>
        <dbReference type="ChEBI" id="CHEBI:59789"/>
    </ligand>
</feature>
<evidence type="ECO:0000256" key="5">
    <source>
        <dbReference type="SAM" id="MobiDB-lite"/>
    </source>
</evidence>
<dbReference type="HAMAP" id="MF_03044">
    <property type="entry name" value="BMT2"/>
    <property type="match status" value="1"/>
</dbReference>
<comment type="function">
    <text evidence="4">S-adenosyl-L-methionine-dependent methyltransferase that specifically methylates the N(1) position of an adenine present in helix 65 in 25S rRNA.</text>
</comment>